<dbReference type="AlphaFoldDB" id="A0A2P4X2J2"/>
<dbReference type="Proteomes" id="UP000237271">
    <property type="component" value="Unassembled WGS sequence"/>
</dbReference>
<organism evidence="1 2">
    <name type="scientific">Phytophthora palmivora</name>
    <dbReference type="NCBI Taxonomy" id="4796"/>
    <lineage>
        <taxon>Eukaryota</taxon>
        <taxon>Sar</taxon>
        <taxon>Stramenopiles</taxon>
        <taxon>Oomycota</taxon>
        <taxon>Peronosporomycetes</taxon>
        <taxon>Peronosporales</taxon>
        <taxon>Peronosporaceae</taxon>
        <taxon>Phytophthora</taxon>
    </lineage>
</organism>
<accession>A0A2P4X2J2</accession>
<evidence type="ECO:0000313" key="2">
    <source>
        <dbReference type="Proteomes" id="UP000237271"/>
    </source>
</evidence>
<dbReference type="EMBL" id="NCKW01017026">
    <property type="protein sequence ID" value="POM59775.1"/>
    <property type="molecule type" value="Genomic_DNA"/>
</dbReference>
<protein>
    <submittedName>
        <fullName evidence="1">Uncharacterized protein</fullName>
    </submittedName>
</protein>
<name>A0A2P4X2J2_9STRA</name>
<sequence length="169" mass="18018">MCALGVEPDGETCTFSYEVLGYIPLDDVVGITSIVNPDTGLTYANYSEFCQAGGVEFSVIVSGDEVTWLDGLEFWTNPGDSEANADRAEKLVSAYSALVEKNAVTIDGGVMRPLPSVSSLTGANPPCYENSLLCADAEFGCKRSYRSQICEVCTYADSGAAGFEVLEFK</sequence>
<comment type="caution">
    <text evidence="1">The sequence shown here is derived from an EMBL/GenBank/DDBJ whole genome shotgun (WGS) entry which is preliminary data.</text>
</comment>
<gene>
    <name evidence="1" type="ORF">PHPALM_31445</name>
</gene>
<dbReference type="PANTHER" id="PTHR33946:SF4">
    <property type="entry name" value="COAGULATION FACTOR XI"/>
    <property type="match status" value="1"/>
</dbReference>
<evidence type="ECO:0000313" key="1">
    <source>
        <dbReference type="EMBL" id="POM59775.1"/>
    </source>
</evidence>
<proteinExistence type="predicted"/>
<dbReference type="OrthoDB" id="125391at2759"/>
<reference evidence="1 2" key="1">
    <citation type="journal article" date="2017" name="Genome Biol. Evol.">
        <title>Phytophthora megakarya and P. palmivora, closely related causal agents of cacao black pod rot, underwent increases in genome sizes and gene numbers by different mechanisms.</title>
        <authorList>
            <person name="Ali S.S."/>
            <person name="Shao J."/>
            <person name="Lary D.J."/>
            <person name="Kronmiller B."/>
            <person name="Shen D."/>
            <person name="Strem M.D."/>
            <person name="Amoako-Attah I."/>
            <person name="Akrofi A.Y."/>
            <person name="Begoude B.A."/>
            <person name="Ten Hoopen G.M."/>
            <person name="Coulibaly K."/>
            <person name="Kebe B.I."/>
            <person name="Melnick R.L."/>
            <person name="Guiltinan M.J."/>
            <person name="Tyler B.M."/>
            <person name="Meinhardt L.W."/>
            <person name="Bailey B.A."/>
        </authorList>
    </citation>
    <scope>NUCLEOTIDE SEQUENCE [LARGE SCALE GENOMIC DNA]</scope>
    <source>
        <strain evidence="2">sbr112.9</strain>
    </source>
</reference>
<keyword evidence="2" id="KW-1185">Reference proteome</keyword>
<dbReference type="PANTHER" id="PTHR33946">
    <property type="match status" value="1"/>
</dbReference>